<proteinExistence type="predicted"/>
<reference evidence="1" key="1">
    <citation type="submission" date="2024-03" db="EMBL/GenBank/DDBJ databases">
        <title>Novel Streptomyces species of biotechnological and ecological value are a feature of Machair soil.</title>
        <authorList>
            <person name="Prole J.R."/>
            <person name="Goodfellow M."/>
            <person name="Allenby N."/>
            <person name="Ward A.C."/>
        </authorList>
    </citation>
    <scope>NUCLEOTIDE SEQUENCE</scope>
    <source>
        <strain evidence="1">MS2.AVA.5</strain>
    </source>
</reference>
<gene>
    <name evidence="1" type="ORF">WKI67_26835</name>
</gene>
<evidence type="ECO:0000313" key="2">
    <source>
        <dbReference type="Proteomes" id="UP001377168"/>
    </source>
</evidence>
<evidence type="ECO:0000313" key="1">
    <source>
        <dbReference type="EMBL" id="MEJ8636984.1"/>
    </source>
</evidence>
<sequence>MARHAAPQSRRLALGAGLTVAAVAAALGASGAAHAAPAAPVGLDALGAALPAGQDAGPAAGLTGVVTNSVTGITQLRSLQLNPLANTGVDPLANGVATQVADFKPLSTTAATGPLASGAALEDLPVVGGVVGALPL</sequence>
<keyword evidence="2" id="KW-1185">Reference proteome</keyword>
<protein>
    <submittedName>
        <fullName evidence="1">Uncharacterized protein</fullName>
    </submittedName>
</protein>
<organism evidence="1 2">
    <name type="scientific">Streptomyces achmelvichensis</name>
    <dbReference type="NCBI Taxonomy" id="3134111"/>
    <lineage>
        <taxon>Bacteria</taxon>
        <taxon>Bacillati</taxon>
        <taxon>Actinomycetota</taxon>
        <taxon>Actinomycetes</taxon>
        <taxon>Kitasatosporales</taxon>
        <taxon>Streptomycetaceae</taxon>
        <taxon>Streptomyces</taxon>
    </lineage>
</organism>
<name>A0ACC6Q059_9ACTN</name>
<comment type="caution">
    <text evidence="1">The sequence shown here is derived from an EMBL/GenBank/DDBJ whole genome shotgun (WGS) entry which is preliminary data.</text>
</comment>
<dbReference type="EMBL" id="JBBKAJ010000022">
    <property type="protein sequence ID" value="MEJ8636984.1"/>
    <property type="molecule type" value="Genomic_DNA"/>
</dbReference>
<accession>A0ACC6Q059</accession>
<dbReference type="Proteomes" id="UP001377168">
    <property type="component" value="Unassembled WGS sequence"/>
</dbReference>